<evidence type="ECO:0000313" key="2">
    <source>
        <dbReference type="EMBL" id="MFC7137251.1"/>
    </source>
</evidence>
<sequence length="141" mass="15643">MREAFAAIRPEGDDADLTSLVNADAYVNALSPAATRELRYHEESRLVRPADTLVHVHNPGVATDEVSAFLENTAEQVIETWLSESGLQYVQLRKSPCGFVGTTSLVEYLEEEPFVAVQEPPTDRENPMADETYPDEYPSGE</sequence>
<dbReference type="EMBL" id="JBHSZG010000001">
    <property type="protein sequence ID" value="MFC7137251.1"/>
    <property type="molecule type" value="Genomic_DNA"/>
</dbReference>
<dbReference type="Proteomes" id="UP001596368">
    <property type="component" value="Unassembled WGS sequence"/>
</dbReference>
<name>A0ABD5XRM5_9EURY</name>
<organism evidence="2 3">
    <name type="scientific">Halobaculum litoreum</name>
    <dbReference type="NCBI Taxonomy" id="3031998"/>
    <lineage>
        <taxon>Archaea</taxon>
        <taxon>Methanobacteriati</taxon>
        <taxon>Methanobacteriota</taxon>
        <taxon>Stenosarchaea group</taxon>
        <taxon>Halobacteria</taxon>
        <taxon>Halobacteriales</taxon>
        <taxon>Haloferacaceae</taxon>
        <taxon>Halobaculum</taxon>
    </lineage>
</organism>
<keyword evidence="3" id="KW-1185">Reference proteome</keyword>
<proteinExistence type="predicted"/>
<comment type="caution">
    <text evidence="2">The sequence shown here is derived from an EMBL/GenBank/DDBJ whole genome shotgun (WGS) entry which is preliminary data.</text>
</comment>
<gene>
    <name evidence="2" type="ORF">ACFQRB_13990</name>
</gene>
<reference evidence="2 3" key="1">
    <citation type="journal article" date="2019" name="Int. J. Syst. Evol. Microbiol.">
        <title>The Global Catalogue of Microorganisms (GCM) 10K type strain sequencing project: providing services to taxonomists for standard genome sequencing and annotation.</title>
        <authorList>
            <consortium name="The Broad Institute Genomics Platform"/>
            <consortium name="The Broad Institute Genome Sequencing Center for Infectious Disease"/>
            <person name="Wu L."/>
            <person name="Ma J."/>
        </authorList>
    </citation>
    <scope>NUCLEOTIDE SEQUENCE [LARGE SCALE GENOMIC DNA]</scope>
    <source>
        <strain evidence="2 3">DT92</strain>
    </source>
</reference>
<protein>
    <submittedName>
        <fullName evidence="2">Uncharacterized protein</fullName>
    </submittedName>
</protein>
<evidence type="ECO:0000313" key="3">
    <source>
        <dbReference type="Proteomes" id="UP001596368"/>
    </source>
</evidence>
<feature type="region of interest" description="Disordered" evidence="1">
    <location>
        <begin position="116"/>
        <end position="141"/>
    </location>
</feature>
<dbReference type="AlphaFoldDB" id="A0ABD5XRM5"/>
<evidence type="ECO:0000256" key="1">
    <source>
        <dbReference type="SAM" id="MobiDB-lite"/>
    </source>
</evidence>
<accession>A0ABD5XRM5</accession>